<protein>
    <recommendedName>
        <fullName evidence="2">Anti-sigma factor antagonist</fullName>
    </recommendedName>
</protein>
<dbReference type="GO" id="GO:0043856">
    <property type="term" value="F:anti-sigma factor antagonist activity"/>
    <property type="evidence" value="ECO:0007669"/>
    <property type="project" value="InterPro"/>
</dbReference>
<dbReference type="Proteomes" id="UP000014062">
    <property type="component" value="Chromosome"/>
</dbReference>
<sequence>MSKYLTVRVRTGTAGAVIELTGELDHHTAPDVRDTLSGLGLQPGQQLVLDLAGLTFLDSTGLTVLIAARNHALATDATIALAAVPDRVSRIIRVLGLNQFFPTHPTAQDADTAWQSEQR</sequence>
<proteinExistence type="inferred from homology"/>
<feature type="domain" description="STAS" evidence="3">
    <location>
        <begin position="5"/>
        <end position="117"/>
    </location>
</feature>
<organism evidence="4 5">
    <name type="scientific">Streptomyces lividans 1326</name>
    <dbReference type="NCBI Taxonomy" id="1200984"/>
    <lineage>
        <taxon>Bacteria</taxon>
        <taxon>Bacillati</taxon>
        <taxon>Actinomycetota</taxon>
        <taxon>Actinomycetes</taxon>
        <taxon>Kitasatosporales</taxon>
        <taxon>Streptomycetaceae</taxon>
        <taxon>Streptomyces</taxon>
    </lineage>
</organism>
<dbReference type="NCBIfam" id="TIGR00377">
    <property type="entry name" value="ant_ant_sig"/>
    <property type="match status" value="1"/>
</dbReference>
<name>A0A7U9HC10_STRLI</name>
<dbReference type="InterPro" id="IPR036513">
    <property type="entry name" value="STAS_dom_sf"/>
</dbReference>
<dbReference type="RefSeq" id="WP_003975246.1">
    <property type="nucleotide sequence ID" value="NZ_CM001889.1"/>
</dbReference>
<dbReference type="InterPro" id="IPR002645">
    <property type="entry name" value="STAS_dom"/>
</dbReference>
<evidence type="ECO:0000256" key="2">
    <source>
        <dbReference type="RuleBase" id="RU003749"/>
    </source>
</evidence>
<dbReference type="Gene3D" id="3.30.750.24">
    <property type="entry name" value="STAS domain"/>
    <property type="match status" value="1"/>
</dbReference>
<dbReference type="PANTHER" id="PTHR33495:SF2">
    <property type="entry name" value="ANTI-SIGMA FACTOR ANTAGONIST TM_1081-RELATED"/>
    <property type="match status" value="1"/>
</dbReference>
<dbReference type="Pfam" id="PF01740">
    <property type="entry name" value="STAS"/>
    <property type="match status" value="1"/>
</dbReference>
<dbReference type="PROSITE" id="PS50801">
    <property type="entry name" value="STAS"/>
    <property type="match status" value="1"/>
</dbReference>
<comment type="similarity">
    <text evidence="1 2">Belongs to the anti-sigma-factor antagonist family.</text>
</comment>
<gene>
    <name evidence="4" type="ORF">SLI_3941</name>
</gene>
<evidence type="ECO:0000256" key="1">
    <source>
        <dbReference type="ARBA" id="ARBA00009013"/>
    </source>
</evidence>
<dbReference type="PANTHER" id="PTHR33495">
    <property type="entry name" value="ANTI-SIGMA FACTOR ANTAGONIST TM_1081-RELATED-RELATED"/>
    <property type="match status" value="1"/>
</dbReference>
<reference evidence="5" key="1">
    <citation type="journal article" date="2013" name="Genome Biol. Evol.">
        <title>The genome sequence of Streptomyces lividans 66 reveals a novel tRNA-dependent peptide biosynthetic system within a metal-related genomic island.</title>
        <authorList>
            <person name="Cruz-Morales P."/>
            <person name="Vijgenboom E."/>
            <person name="Iruegas-Bocardo F."/>
            <person name="Girard G."/>
            <person name="Yanez-Guerra L.A."/>
            <person name="Ramos-Aboites H.E."/>
            <person name="Pernodet J.L."/>
            <person name="Anne J."/>
            <person name="van Wezel G.P."/>
            <person name="Barona-Gomez F."/>
        </authorList>
    </citation>
    <scope>NUCLEOTIDE SEQUENCE [LARGE SCALE GENOMIC DNA]</scope>
    <source>
        <strain evidence="5">1326</strain>
    </source>
</reference>
<dbReference type="InterPro" id="IPR003658">
    <property type="entry name" value="Anti-sigma_ant"/>
</dbReference>
<evidence type="ECO:0000313" key="4">
    <source>
        <dbReference type="EMBL" id="EOY48654.1"/>
    </source>
</evidence>
<dbReference type="SUPFAM" id="SSF52091">
    <property type="entry name" value="SpoIIaa-like"/>
    <property type="match status" value="1"/>
</dbReference>
<accession>A0A7U9HC10</accession>
<dbReference type="AlphaFoldDB" id="A0A7U9HC10"/>
<evidence type="ECO:0000313" key="5">
    <source>
        <dbReference type="Proteomes" id="UP000014062"/>
    </source>
</evidence>
<dbReference type="CDD" id="cd07043">
    <property type="entry name" value="STAS_anti-anti-sigma_factors"/>
    <property type="match status" value="1"/>
</dbReference>
<dbReference type="EMBL" id="CM001889">
    <property type="protein sequence ID" value="EOY48654.1"/>
    <property type="molecule type" value="Genomic_DNA"/>
</dbReference>
<evidence type="ECO:0000259" key="3">
    <source>
        <dbReference type="PROSITE" id="PS50801"/>
    </source>
</evidence>